<feature type="disulfide bond" evidence="9">
    <location>
        <begin position="26"/>
        <end position="66"/>
    </location>
</feature>
<dbReference type="InterPro" id="IPR008427">
    <property type="entry name" value="Extracellular_membr_CFEM_dom"/>
</dbReference>
<dbReference type="GO" id="GO:0005576">
    <property type="term" value="C:extracellular region"/>
    <property type="evidence" value="ECO:0007669"/>
    <property type="project" value="UniProtKB-SubCell"/>
</dbReference>
<evidence type="ECO:0000256" key="11">
    <source>
        <dbReference type="SAM" id="SignalP"/>
    </source>
</evidence>
<evidence type="ECO:0000313" key="13">
    <source>
        <dbReference type="EMBL" id="KAF2430345.1"/>
    </source>
</evidence>
<organism evidence="13 14">
    <name type="scientific">Tothia fuscella</name>
    <dbReference type="NCBI Taxonomy" id="1048955"/>
    <lineage>
        <taxon>Eukaryota</taxon>
        <taxon>Fungi</taxon>
        <taxon>Dikarya</taxon>
        <taxon>Ascomycota</taxon>
        <taxon>Pezizomycotina</taxon>
        <taxon>Dothideomycetes</taxon>
        <taxon>Pleosporomycetidae</taxon>
        <taxon>Venturiales</taxon>
        <taxon>Cylindrosympodiaceae</taxon>
        <taxon>Tothia</taxon>
    </lineage>
</organism>
<feature type="domain" description="CFEM" evidence="12">
    <location>
        <begin position="1"/>
        <end position="109"/>
    </location>
</feature>
<evidence type="ECO:0000256" key="9">
    <source>
        <dbReference type="PROSITE-ProRule" id="PRU01356"/>
    </source>
</evidence>
<name>A0A9P4NQS4_9PEZI</name>
<comment type="caution">
    <text evidence="13">The sequence shown here is derived from an EMBL/GenBank/DDBJ whole genome shotgun (WGS) entry which is preliminary data.</text>
</comment>
<dbReference type="Pfam" id="PF05730">
    <property type="entry name" value="CFEM"/>
    <property type="match status" value="1"/>
</dbReference>
<sequence>MKFFIIAIAGVISAVSAQTPPNLPQCGTNVMIQAVSSSGCAFTDAACICKNQAILNAAKNGLPKACTGATDQKAFADFFNGQCNGQPGFPIKIGNSASGGSDSGSSGTATGNSNNVNGARVSGAVASGAPKPSATAAGAAKPVSNGQITQVSVVVLGAAAGIALFGLS</sequence>
<evidence type="ECO:0000256" key="2">
    <source>
        <dbReference type="ARBA" id="ARBA00004613"/>
    </source>
</evidence>
<keyword evidence="5" id="KW-0336">GPI-anchor</keyword>
<evidence type="ECO:0000256" key="7">
    <source>
        <dbReference type="ARBA" id="ARBA00023157"/>
    </source>
</evidence>
<dbReference type="PROSITE" id="PS52012">
    <property type="entry name" value="CFEM"/>
    <property type="match status" value="1"/>
</dbReference>
<keyword evidence="9" id="KW-0349">Heme</keyword>
<feature type="signal peptide" evidence="11">
    <location>
        <begin position="1"/>
        <end position="17"/>
    </location>
</feature>
<keyword evidence="6 11" id="KW-0732">Signal</keyword>
<accession>A0A9P4NQS4</accession>
<feature type="binding site" description="axial binding residue" evidence="9">
    <location>
        <position position="44"/>
    </location>
    <ligand>
        <name>heme</name>
        <dbReference type="ChEBI" id="CHEBI:30413"/>
    </ligand>
    <ligandPart>
        <name>Fe</name>
        <dbReference type="ChEBI" id="CHEBI:18248"/>
    </ligandPart>
</feature>
<evidence type="ECO:0000256" key="10">
    <source>
        <dbReference type="SAM" id="MobiDB-lite"/>
    </source>
</evidence>
<evidence type="ECO:0000256" key="5">
    <source>
        <dbReference type="ARBA" id="ARBA00022622"/>
    </source>
</evidence>
<evidence type="ECO:0000256" key="8">
    <source>
        <dbReference type="ARBA" id="ARBA00023288"/>
    </source>
</evidence>
<dbReference type="EMBL" id="MU007039">
    <property type="protein sequence ID" value="KAF2430345.1"/>
    <property type="molecule type" value="Genomic_DNA"/>
</dbReference>
<keyword evidence="5" id="KW-0325">Glycoprotein</keyword>
<dbReference type="Proteomes" id="UP000800235">
    <property type="component" value="Unassembled WGS sequence"/>
</dbReference>
<evidence type="ECO:0000259" key="12">
    <source>
        <dbReference type="PROSITE" id="PS52012"/>
    </source>
</evidence>
<feature type="disulfide bond" evidence="9">
    <location>
        <begin position="40"/>
        <end position="47"/>
    </location>
</feature>
<evidence type="ECO:0000256" key="6">
    <source>
        <dbReference type="ARBA" id="ARBA00022729"/>
    </source>
</evidence>
<protein>
    <recommendedName>
        <fullName evidence="12">CFEM domain-containing protein</fullName>
    </recommendedName>
</protein>
<dbReference type="GO" id="GO:0098552">
    <property type="term" value="C:side of membrane"/>
    <property type="evidence" value="ECO:0007669"/>
    <property type="project" value="UniProtKB-KW"/>
</dbReference>
<comment type="caution">
    <text evidence="9">Lacks conserved residue(s) required for the propagation of feature annotation.</text>
</comment>
<evidence type="ECO:0000256" key="1">
    <source>
        <dbReference type="ARBA" id="ARBA00004589"/>
    </source>
</evidence>
<dbReference type="GO" id="GO:0046872">
    <property type="term" value="F:metal ion binding"/>
    <property type="evidence" value="ECO:0007669"/>
    <property type="project" value="UniProtKB-UniRule"/>
</dbReference>
<keyword evidence="9" id="KW-0479">Metal-binding</keyword>
<keyword evidence="14" id="KW-1185">Reference proteome</keyword>
<reference evidence="13" key="1">
    <citation type="journal article" date="2020" name="Stud. Mycol.">
        <title>101 Dothideomycetes genomes: a test case for predicting lifestyles and emergence of pathogens.</title>
        <authorList>
            <person name="Haridas S."/>
            <person name="Albert R."/>
            <person name="Binder M."/>
            <person name="Bloem J."/>
            <person name="Labutti K."/>
            <person name="Salamov A."/>
            <person name="Andreopoulos B."/>
            <person name="Baker S."/>
            <person name="Barry K."/>
            <person name="Bills G."/>
            <person name="Bluhm B."/>
            <person name="Cannon C."/>
            <person name="Castanera R."/>
            <person name="Culley D."/>
            <person name="Daum C."/>
            <person name="Ezra D."/>
            <person name="Gonzalez J."/>
            <person name="Henrissat B."/>
            <person name="Kuo A."/>
            <person name="Liang C."/>
            <person name="Lipzen A."/>
            <person name="Lutzoni F."/>
            <person name="Magnuson J."/>
            <person name="Mondo S."/>
            <person name="Nolan M."/>
            <person name="Ohm R."/>
            <person name="Pangilinan J."/>
            <person name="Park H.-J."/>
            <person name="Ramirez L."/>
            <person name="Alfaro M."/>
            <person name="Sun H."/>
            <person name="Tritt A."/>
            <person name="Yoshinaga Y."/>
            <person name="Zwiers L.-H."/>
            <person name="Turgeon B."/>
            <person name="Goodwin S."/>
            <person name="Spatafora J."/>
            <person name="Crous P."/>
            <person name="Grigoriev I."/>
        </authorList>
    </citation>
    <scope>NUCLEOTIDE SEQUENCE</scope>
    <source>
        <strain evidence="13">CBS 130266</strain>
    </source>
</reference>
<comment type="subcellular location">
    <subcellularLocation>
        <location evidence="1">Membrane</location>
        <topology evidence="1">Lipid-anchor</topology>
        <topology evidence="1">GPI-anchor</topology>
    </subcellularLocation>
    <subcellularLocation>
        <location evidence="2">Secreted</location>
    </subcellularLocation>
</comment>
<gene>
    <name evidence="13" type="ORF">EJ08DRAFT_649654</name>
</gene>
<keyword evidence="5" id="KW-0472">Membrane</keyword>
<feature type="chain" id="PRO_5040383339" description="CFEM domain-containing protein" evidence="11">
    <location>
        <begin position="18"/>
        <end position="168"/>
    </location>
</feature>
<proteinExistence type="inferred from homology"/>
<keyword evidence="9" id="KW-0408">Iron</keyword>
<feature type="region of interest" description="Disordered" evidence="10">
    <location>
        <begin position="94"/>
        <end position="114"/>
    </location>
</feature>
<evidence type="ECO:0000256" key="3">
    <source>
        <dbReference type="ARBA" id="ARBA00010031"/>
    </source>
</evidence>
<comment type="similarity">
    <text evidence="3">Belongs to the RBT5 family.</text>
</comment>
<evidence type="ECO:0000256" key="4">
    <source>
        <dbReference type="ARBA" id="ARBA00022525"/>
    </source>
</evidence>
<dbReference type="OrthoDB" id="3065412at2759"/>
<dbReference type="AlphaFoldDB" id="A0A9P4NQS4"/>
<keyword evidence="7 9" id="KW-1015">Disulfide bond</keyword>
<keyword evidence="8" id="KW-0449">Lipoprotein</keyword>
<dbReference type="SMART" id="SM00747">
    <property type="entry name" value="CFEM"/>
    <property type="match status" value="1"/>
</dbReference>
<evidence type="ECO:0000313" key="14">
    <source>
        <dbReference type="Proteomes" id="UP000800235"/>
    </source>
</evidence>
<keyword evidence="4" id="KW-0964">Secreted</keyword>